<evidence type="ECO:0000259" key="9">
    <source>
        <dbReference type="Pfam" id="PF12804"/>
    </source>
</evidence>
<dbReference type="Pfam" id="PF12804">
    <property type="entry name" value="NTP_transf_3"/>
    <property type="match status" value="1"/>
</dbReference>
<evidence type="ECO:0000256" key="8">
    <source>
        <dbReference type="HAMAP-Rule" id="MF_00316"/>
    </source>
</evidence>
<dbReference type="HAMAP" id="MF_00316">
    <property type="entry name" value="MobA"/>
    <property type="match status" value="1"/>
</dbReference>
<dbReference type="GO" id="GO:0046872">
    <property type="term" value="F:metal ion binding"/>
    <property type="evidence" value="ECO:0007669"/>
    <property type="project" value="UniProtKB-KW"/>
</dbReference>
<dbReference type="PANTHER" id="PTHR19136:SF81">
    <property type="entry name" value="MOLYBDENUM COFACTOR GUANYLYLTRANSFERASE"/>
    <property type="match status" value="1"/>
</dbReference>
<evidence type="ECO:0000313" key="11">
    <source>
        <dbReference type="Proteomes" id="UP000447876"/>
    </source>
</evidence>
<accession>A0A7X3CQ69</accession>
<evidence type="ECO:0000256" key="1">
    <source>
        <dbReference type="ARBA" id="ARBA00022490"/>
    </source>
</evidence>
<dbReference type="InterPro" id="IPR029044">
    <property type="entry name" value="Nucleotide-diphossugar_trans"/>
</dbReference>
<dbReference type="SUPFAM" id="SSF53448">
    <property type="entry name" value="Nucleotide-diphospho-sugar transferases"/>
    <property type="match status" value="1"/>
</dbReference>
<dbReference type="AlphaFoldDB" id="A0A7X3CQ69"/>
<feature type="binding site" evidence="8">
    <location>
        <begin position="8"/>
        <end position="10"/>
    </location>
    <ligand>
        <name>GTP</name>
        <dbReference type="ChEBI" id="CHEBI:37565"/>
    </ligand>
</feature>
<dbReference type="CDD" id="cd02503">
    <property type="entry name" value="MobA"/>
    <property type="match status" value="1"/>
</dbReference>
<evidence type="ECO:0000313" key="10">
    <source>
        <dbReference type="EMBL" id="MUG46800.1"/>
    </source>
</evidence>
<dbReference type="InterPro" id="IPR013482">
    <property type="entry name" value="Molybde_CF_guanTrfase"/>
</dbReference>
<dbReference type="GO" id="GO:0005737">
    <property type="term" value="C:cytoplasm"/>
    <property type="evidence" value="ECO:0007669"/>
    <property type="project" value="UniProtKB-SubCell"/>
</dbReference>
<gene>
    <name evidence="8" type="primary">mobA</name>
    <name evidence="10" type="ORF">GNP95_17640</name>
</gene>
<feature type="binding site" evidence="8">
    <location>
        <position position="94"/>
    </location>
    <ligand>
        <name>Mg(2+)</name>
        <dbReference type="ChEBI" id="CHEBI:18420"/>
    </ligand>
</feature>
<keyword evidence="4 8" id="KW-0547">Nucleotide-binding</keyword>
<protein>
    <recommendedName>
        <fullName evidence="8">Probable molybdenum cofactor guanylyltransferase</fullName>
        <shortName evidence="8">MoCo guanylyltransferase</shortName>
        <ecNumber evidence="8">2.7.7.77</ecNumber>
    </recommendedName>
    <alternativeName>
        <fullName evidence="8">GTP:molybdopterin guanylyltransferase</fullName>
    </alternativeName>
    <alternativeName>
        <fullName evidence="8">Mo-MPT guanylyltransferase</fullName>
    </alternativeName>
    <alternativeName>
        <fullName evidence="8">Molybdopterin guanylyltransferase</fullName>
    </alternativeName>
    <alternativeName>
        <fullName evidence="8">Molybdopterin-guanine dinucleotide synthase</fullName>
        <shortName evidence="8">MGD synthase</shortName>
    </alternativeName>
</protein>
<dbReference type="GO" id="GO:0061603">
    <property type="term" value="F:molybdenum cofactor guanylyltransferase activity"/>
    <property type="evidence" value="ECO:0007669"/>
    <property type="project" value="UniProtKB-EC"/>
</dbReference>
<dbReference type="EMBL" id="WNZW01000008">
    <property type="protein sequence ID" value="MUG46800.1"/>
    <property type="molecule type" value="Genomic_DNA"/>
</dbReference>
<keyword evidence="2 8" id="KW-0808">Transferase</keyword>
<comment type="caution">
    <text evidence="10">The sequence shown here is derived from an EMBL/GenBank/DDBJ whole genome shotgun (WGS) entry which is preliminary data.</text>
</comment>
<comment type="similarity">
    <text evidence="8">Belongs to the MobA family.</text>
</comment>
<dbReference type="Gene3D" id="3.90.550.10">
    <property type="entry name" value="Spore Coat Polysaccharide Biosynthesis Protein SpsA, Chain A"/>
    <property type="match status" value="1"/>
</dbReference>
<dbReference type="EC" id="2.7.7.77" evidence="8"/>
<dbReference type="RefSeq" id="WP_155612185.1">
    <property type="nucleotide sequence ID" value="NZ_WNZW01000008.1"/>
</dbReference>
<comment type="catalytic activity">
    <reaction evidence="8">
        <text>Mo-molybdopterin + GTP + H(+) = Mo-molybdopterin guanine dinucleotide + diphosphate</text>
        <dbReference type="Rhea" id="RHEA:34243"/>
        <dbReference type="ChEBI" id="CHEBI:15378"/>
        <dbReference type="ChEBI" id="CHEBI:33019"/>
        <dbReference type="ChEBI" id="CHEBI:37565"/>
        <dbReference type="ChEBI" id="CHEBI:71302"/>
        <dbReference type="ChEBI" id="CHEBI:71310"/>
        <dbReference type="EC" id="2.7.7.77"/>
    </reaction>
</comment>
<evidence type="ECO:0000256" key="4">
    <source>
        <dbReference type="ARBA" id="ARBA00022741"/>
    </source>
</evidence>
<evidence type="ECO:0000256" key="7">
    <source>
        <dbReference type="ARBA" id="ARBA00023150"/>
    </source>
</evidence>
<evidence type="ECO:0000256" key="3">
    <source>
        <dbReference type="ARBA" id="ARBA00022723"/>
    </source>
</evidence>
<comment type="cofactor">
    <cofactor evidence="8">
        <name>Mg(2+)</name>
        <dbReference type="ChEBI" id="CHEBI:18420"/>
    </cofactor>
</comment>
<dbReference type="PANTHER" id="PTHR19136">
    <property type="entry name" value="MOLYBDENUM COFACTOR GUANYLYLTRANSFERASE"/>
    <property type="match status" value="1"/>
</dbReference>
<comment type="caution">
    <text evidence="8">Lacks conserved residue(s) required for the propagation of feature annotation.</text>
</comment>
<sequence length="217" mass="23639">MEWTGIILAGGRSSRMGTNKAVLPIDGQPVIERLACELQKATDEVIISCGPSALYAELGLPLRQDIYSGCGPLAGLHAGLAASARKWSLVVSCDMPFANAALFRYMAEQAQMLENQRRGGHGEPMEAVIPYVGDRAQPLLAMYRRSVLPELERALGEGHLRVNHWISSLPAKYISGEELGQASGLPAELAVFNMNQPEDYKTAQLYAEQQNLGQRNC</sequence>
<comment type="domain">
    <text evidence="8">The N-terminal domain determines nucleotide recognition and specific binding, while the C-terminal domain determines the specific binding to the target protein.</text>
</comment>
<feature type="binding site" evidence="8">
    <location>
        <position position="65"/>
    </location>
    <ligand>
        <name>GTP</name>
        <dbReference type="ChEBI" id="CHEBI:37565"/>
    </ligand>
</feature>
<feature type="domain" description="MobA-like NTP transferase" evidence="9">
    <location>
        <begin position="5"/>
        <end position="161"/>
    </location>
</feature>
<name>A0A7X3CQ69_9BACL</name>
<evidence type="ECO:0000256" key="2">
    <source>
        <dbReference type="ARBA" id="ARBA00022679"/>
    </source>
</evidence>
<organism evidence="10 11">
    <name type="scientific">Paenibacillus woosongensis</name>
    <dbReference type="NCBI Taxonomy" id="307580"/>
    <lineage>
        <taxon>Bacteria</taxon>
        <taxon>Bacillati</taxon>
        <taxon>Bacillota</taxon>
        <taxon>Bacilli</taxon>
        <taxon>Bacillales</taxon>
        <taxon>Paenibacillaceae</taxon>
        <taxon>Paenibacillus</taxon>
    </lineage>
</organism>
<dbReference type="Proteomes" id="UP000447876">
    <property type="component" value="Unassembled WGS sequence"/>
</dbReference>
<evidence type="ECO:0000256" key="6">
    <source>
        <dbReference type="ARBA" id="ARBA00023134"/>
    </source>
</evidence>
<comment type="subcellular location">
    <subcellularLocation>
        <location evidence="8">Cytoplasm</location>
    </subcellularLocation>
</comment>
<feature type="binding site" evidence="8">
    <location>
        <position position="20"/>
    </location>
    <ligand>
        <name>GTP</name>
        <dbReference type="ChEBI" id="CHEBI:37565"/>
    </ligand>
</feature>
<dbReference type="OrthoDB" id="9788394at2"/>
<proteinExistence type="inferred from homology"/>
<reference evidence="10 11" key="1">
    <citation type="submission" date="2019-11" db="EMBL/GenBank/DDBJ databases">
        <title>Draft genome sequences of five Paenibacillus species of dairy origin.</title>
        <authorList>
            <person name="Olajide A.M."/>
            <person name="Chen S."/>
            <person name="Lapointe G."/>
        </authorList>
    </citation>
    <scope>NUCLEOTIDE SEQUENCE [LARGE SCALE GENOMIC DNA]</scope>
    <source>
        <strain evidence="10 11">12CR55</strain>
    </source>
</reference>
<dbReference type="GO" id="GO:0005525">
    <property type="term" value="F:GTP binding"/>
    <property type="evidence" value="ECO:0007669"/>
    <property type="project" value="UniProtKB-UniRule"/>
</dbReference>
<comment type="function">
    <text evidence="8">Transfers a GMP moiety from GTP to Mo-molybdopterin (Mo-MPT) cofactor (Moco or molybdenum cofactor) to form Mo-molybdopterin guanine dinucleotide (Mo-MGD) cofactor.</text>
</comment>
<keyword evidence="3 8" id="KW-0479">Metal-binding</keyword>
<evidence type="ECO:0000256" key="5">
    <source>
        <dbReference type="ARBA" id="ARBA00022842"/>
    </source>
</evidence>
<keyword evidence="7 8" id="KW-0501">Molybdenum cofactor biosynthesis</keyword>
<dbReference type="GO" id="GO:0006777">
    <property type="term" value="P:Mo-molybdopterin cofactor biosynthetic process"/>
    <property type="evidence" value="ECO:0007669"/>
    <property type="project" value="UniProtKB-KW"/>
</dbReference>
<keyword evidence="6 8" id="KW-0342">GTP-binding</keyword>
<keyword evidence="5 8" id="KW-0460">Magnesium</keyword>
<dbReference type="InterPro" id="IPR025877">
    <property type="entry name" value="MobA-like_NTP_Trfase"/>
</dbReference>
<keyword evidence="1 8" id="KW-0963">Cytoplasm</keyword>
<feature type="binding site" evidence="8">
    <location>
        <position position="94"/>
    </location>
    <ligand>
        <name>GTP</name>
        <dbReference type="ChEBI" id="CHEBI:37565"/>
    </ligand>
</feature>